<dbReference type="SUPFAM" id="SSF49464">
    <property type="entry name" value="Carboxypeptidase regulatory domain-like"/>
    <property type="match status" value="1"/>
</dbReference>
<dbReference type="InterPro" id="IPR039426">
    <property type="entry name" value="TonB-dep_rcpt-like"/>
</dbReference>
<reference evidence="10" key="1">
    <citation type="submission" date="2012-02" db="EMBL/GenBank/DDBJ databases">
        <title>The complete genome of Solitalea canadensis DSM 3403.</title>
        <authorList>
            <consortium name="US DOE Joint Genome Institute (JGI-PGF)"/>
            <person name="Lucas S."/>
            <person name="Copeland A."/>
            <person name="Lapidus A."/>
            <person name="Glavina del Rio T."/>
            <person name="Dalin E."/>
            <person name="Tice H."/>
            <person name="Bruce D."/>
            <person name="Goodwin L."/>
            <person name="Pitluck S."/>
            <person name="Peters L."/>
            <person name="Ovchinnikova G."/>
            <person name="Lu M."/>
            <person name="Kyrpides N."/>
            <person name="Mavromatis K."/>
            <person name="Ivanova N."/>
            <person name="Brettin T."/>
            <person name="Detter J.C."/>
            <person name="Han C."/>
            <person name="Larimer F."/>
            <person name="Land M."/>
            <person name="Hauser L."/>
            <person name="Markowitz V."/>
            <person name="Cheng J.-F."/>
            <person name="Hugenholtz P."/>
            <person name="Woyke T."/>
            <person name="Wu D."/>
            <person name="Spring S."/>
            <person name="Schroeder M."/>
            <person name="Kopitz M."/>
            <person name="Brambilla E."/>
            <person name="Klenk H.-P."/>
            <person name="Eisen J.A."/>
        </authorList>
    </citation>
    <scope>NUCLEOTIDE SEQUENCE</scope>
    <source>
        <strain evidence="10">DSM 3403</strain>
    </source>
</reference>
<dbReference type="STRING" id="929556.Solca_3442"/>
<comment type="subcellular location">
    <subcellularLocation>
        <location evidence="1 7">Cell outer membrane</location>
        <topology evidence="1 7">Multi-pass membrane protein</topology>
    </subcellularLocation>
</comment>
<dbReference type="NCBIfam" id="TIGR04057">
    <property type="entry name" value="SusC_RagA_signa"/>
    <property type="match status" value="1"/>
</dbReference>
<dbReference type="AlphaFoldDB" id="H8KXB8"/>
<dbReference type="EMBL" id="CP003349">
    <property type="protein sequence ID" value="AFD08447.1"/>
    <property type="molecule type" value="Genomic_DNA"/>
</dbReference>
<feature type="domain" description="TonB-dependent receptor plug" evidence="9">
    <location>
        <begin position="118"/>
        <end position="243"/>
    </location>
</feature>
<evidence type="ECO:0000313" key="11">
    <source>
        <dbReference type="Proteomes" id="UP000007590"/>
    </source>
</evidence>
<dbReference type="eggNOG" id="COG4206">
    <property type="taxonomic scope" value="Bacteria"/>
</dbReference>
<keyword evidence="6 7" id="KW-0998">Cell outer membrane</keyword>
<protein>
    <submittedName>
        <fullName evidence="10">TonB-linked outer membrane protein, SusC/RagA family</fullName>
    </submittedName>
</protein>
<evidence type="ECO:0000256" key="4">
    <source>
        <dbReference type="ARBA" id="ARBA00022692"/>
    </source>
</evidence>
<name>H8KXB8_SOLCM</name>
<dbReference type="SUPFAM" id="SSF56935">
    <property type="entry name" value="Porins"/>
    <property type="match status" value="1"/>
</dbReference>
<keyword evidence="8" id="KW-0732">Signal</keyword>
<evidence type="ECO:0000256" key="2">
    <source>
        <dbReference type="ARBA" id="ARBA00022448"/>
    </source>
</evidence>
<dbReference type="InterPro" id="IPR036942">
    <property type="entry name" value="Beta-barrel_TonB_sf"/>
</dbReference>
<keyword evidence="4 7" id="KW-0812">Transmembrane</keyword>
<dbReference type="Gene3D" id="2.40.170.20">
    <property type="entry name" value="TonB-dependent receptor, beta-barrel domain"/>
    <property type="match status" value="1"/>
</dbReference>
<evidence type="ECO:0000256" key="3">
    <source>
        <dbReference type="ARBA" id="ARBA00022452"/>
    </source>
</evidence>
<dbReference type="Gene3D" id="2.60.40.1120">
    <property type="entry name" value="Carboxypeptidase-like, regulatory domain"/>
    <property type="match status" value="1"/>
</dbReference>
<dbReference type="InterPro" id="IPR037066">
    <property type="entry name" value="Plug_dom_sf"/>
</dbReference>
<dbReference type="InterPro" id="IPR012910">
    <property type="entry name" value="Plug_dom"/>
</dbReference>
<dbReference type="eggNOG" id="COG4774">
    <property type="taxonomic scope" value="Bacteria"/>
</dbReference>
<evidence type="ECO:0000256" key="6">
    <source>
        <dbReference type="ARBA" id="ARBA00023237"/>
    </source>
</evidence>
<dbReference type="Proteomes" id="UP000007590">
    <property type="component" value="Chromosome"/>
</dbReference>
<evidence type="ECO:0000256" key="5">
    <source>
        <dbReference type="ARBA" id="ARBA00023136"/>
    </source>
</evidence>
<gene>
    <name evidence="10" type="ordered locus">Solca_3442</name>
</gene>
<dbReference type="HOGENOM" id="CLU_004317_2_1_10"/>
<dbReference type="OrthoDB" id="9768177at2"/>
<feature type="chain" id="PRO_5003614681" evidence="8">
    <location>
        <begin position="23"/>
        <end position="1044"/>
    </location>
</feature>
<keyword evidence="3 7" id="KW-1134">Transmembrane beta strand</keyword>
<keyword evidence="2 7" id="KW-0813">Transport</keyword>
<dbReference type="PROSITE" id="PS52016">
    <property type="entry name" value="TONB_DEPENDENT_REC_3"/>
    <property type="match status" value="1"/>
</dbReference>
<keyword evidence="5 7" id="KW-0472">Membrane</keyword>
<dbReference type="RefSeq" id="WP_014681670.1">
    <property type="nucleotide sequence ID" value="NC_017770.1"/>
</dbReference>
<evidence type="ECO:0000256" key="7">
    <source>
        <dbReference type="PROSITE-ProRule" id="PRU01360"/>
    </source>
</evidence>
<organism evidence="10 11">
    <name type="scientific">Solitalea canadensis (strain ATCC 29591 / DSM 3403 / JCM 21819 / LMG 8368 / NBRC 15130 / NCIMB 12057 / USAM 9D)</name>
    <name type="common">Flexibacter canadensis</name>
    <dbReference type="NCBI Taxonomy" id="929556"/>
    <lineage>
        <taxon>Bacteria</taxon>
        <taxon>Pseudomonadati</taxon>
        <taxon>Bacteroidota</taxon>
        <taxon>Sphingobacteriia</taxon>
        <taxon>Sphingobacteriales</taxon>
        <taxon>Sphingobacteriaceae</taxon>
        <taxon>Solitalea</taxon>
    </lineage>
</organism>
<dbReference type="NCBIfam" id="TIGR04056">
    <property type="entry name" value="OMP_RagA_SusC"/>
    <property type="match status" value="1"/>
</dbReference>
<evidence type="ECO:0000256" key="1">
    <source>
        <dbReference type="ARBA" id="ARBA00004571"/>
    </source>
</evidence>
<dbReference type="Pfam" id="PF07715">
    <property type="entry name" value="Plug"/>
    <property type="match status" value="1"/>
</dbReference>
<accession>H8KXB8</accession>
<proteinExistence type="inferred from homology"/>
<sequence>MKKKSTLLLLMLIFLFYFSSLAQNREVSGKVTSAADGSALAGVTVLIKGSSKGTNTDGGGDFKVNVPAGNSVLVFSLVGFISKEINVGSQQTLTIVLETDQRVLNEVVVTALGTAQEKKSLGYSFQNMKSQELMESKQSNLLNAMQGKLAGVQISSMGGAPGQSSRIIIRGINSLDPNSNNQPLFVIDGIPIDNSTTEVGTIAGTRGLSNRATDINPEDIESVSILKGGAATVLYGSRGANGAVVITTKKGKSGGLRVDFSSTFGFDQVNKYPDVQRTFTQGFGGEYDPESFWPSWGPSIADAKKIDPSHPNNIYDNFRNAYETGNQFKNYISFGGGNDKTTFNFSASNLNQDGVLPVSSYKNTSIRLSGDQNFSEKFRLGAAVNYIKSGGDRVNADRFNEQLIYWTPRLDVTDYQKVDGTMKAYGETDNPVFGVHSNRYEDDVNRFLGNLHFTYSPFKWADVTYRVGMDYYTDFRKGYGPAPAGLPDEVPFSDNELGFYNEYNIQSRDLTSTLNLTFKKDFGQDFVTSFRVGNDIFQKKFDRLSTEGEELDIYNLFSMNNAKIITSSQTSTEERLVGLYGDLSVAYKNFLFLNITGRNDWTSTLPKGNNSFFYPSVSLGYVFSDQFKLPEFWNYGKFRISYGEVGKGTTAYRTNIYYEKDVDLPASAIGWTRSDEKGQNTLKPERTKTFETGAELRFLKDRLGVDFTWYKSNSIDQIIPVTVSDATGYSTIVANAGEIENKGFEIMLDAQPVKTNDFRWDIKLTYSRNKNKVISIIEGSDEITVGEQFGYLGSTATLKLIPGQAYGNIYGTSWTRYGDSGSPFAEKDKPLLIESGTGSATSDGFPVRNTDPNQKILGNTQPKWIGGLANTFTYKNFSLYVLLDTRQGFQKYNQFANFMAAFGTAKYTENRTQSQVFNGVIANGQPNTQMVYLGQGVGPDGKDYTNGYYRNIFRGVTEEFVEDASWVRLRTVTLNWNLPGKWFTNTPISGLSLSITGNNLWLHTDYTGFDPESSSTGAETNADGFSGFTYPGLRSYFLNLNVSF</sequence>
<dbReference type="InterPro" id="IPR023996">
    <property type="entry name" value="TonB-dep_OMP_SusC/RagA"/>
</dbReference>
<dbReference type="GO" id="GO:0009279">
    <property type="term" value="C:cell outer membrane"/>
    <property type="evidence" value="ECO:0007669"/>
    <property type="project" value="UniProtKB-SubCell"/>
</dbReference>
<dbReference type="InterPro" id="IPR008969">
    <property type="entry name" value="CarboxyPept-like_regulatory"/>
</dbReference>
<comment type="similarity">
    <text evidence="7">Belongs to the TonB-dependent receptor family.</text>
</comment>
<dbReference type="InterPro" id="IPR023997">
    <property type="entry name" value="TonB-dep_OMP_SusC/RagA_CS"/>
</dbReference>
<keyword evidence="11" id="KW-1185">Reference proteome</keyword>
<feature type="signal peptide" evidence="8">
    <location>
        <begin position="1"/>
        <end position="22"/>
    </location>
</feature>
<evidence type="ECO:0000313" key="10">
    <source>
        <dbReference type="EMBL" id="AFD08447.1"/>
    </source>
</evidence>
<evidence type="ECO:0000256" key="8">
    <source>
        <dbReference type="SAM" id="SignalP"/>
    </source>
</evidence>
<evidence type="ECO:0000259" key="9">
    <source>
        <dbReference type="Pfam" id="PF07715"/>
    </source>
</evidence>
<dbReference type="Gene3D" id="2.170.130.10">
    <property type="entry name" value="TonB-dependent receptor, plug domain"/>
    <property type="match status" value="1"/>
</dbReference>
<dbReference type="KEGG" id="scn:Solca_3442"/>
<dbReference type="Pfam" id="PF13715">
    <property type="entry name" value="CarbopepD_reg_2"/>
    <property type="match status" value="1"/>
</dbReference>